<dbReference type="EMBL" id="JNVU01000048">
    <property type="protein sequence ID" value="KEI43142.1"/>
    <property type="molecule type" value="Genomic_DNA"/>
</dbReference>
<dbReference type="InterPro" id="IPR056008">
    <property type="entry name" value="DUF7586"/>
</dbReference>
<dbReference type="RefSeq" id="WP_029721687.1">
    <property type="nucleotide sequence ID" value="NZ_JAJUIW010000001.1"/>
</dbReference>
<name>A0A073AVT0_9PSEU</name>
<dbReference type="eggNOG" id="COG1680">
    <property type="taxonomic scope" value="Bacteria"/>
</dbReference>
<evidence type="ECO:0000313" key="3">
    <source>
        <dbReference type="EMBL" id="KEI43142.1"/>
    </source>
</evidence>
<dbReference type="STRING" id="28042.GU90_18640"/>
<reference evidence="3 4" key="1">
    <citation type="submission" date="2014-06" db="EMBL/GenBank/DDBJ databases">
        <title>Saccharopolyspora rectivirgula DSM-43113 Genome sequencing.</title>
        <authorList>
            <person name="Barrera C."/>
            <person name="Millon L."/>
            <person name="Rognon B."/>
            <person name="Zaugg C."/>
            <person name="Monod M."/>
        </authorList>
    </citation>
    <scope>NUCLEOTIDE SEQUENCE [LARGE SCALE GENOMIC DNA]</scope>
    <source>
        <strain evidence="3 4">DSM 43113</strain>
    </source>
</reference>
<dbReference type="InterPro" id="IPR012338">
    <property type="entry name" value="Beta-lactam/transpept-like"/>
</dbReference>
<comment type="caution">
    <text evidence="3">The sequence shown here is derived from an EMBL/GenBank/DDBJ whole genome shotgun (WGS) entry which is preliminary data.</text>
</comment>
<dbReference type="Proteomes" id="UP000031419">
    <property type="component" value="Unassembled WGS sequence"/>
</dbReference>
<feature type="domain" description="DUF7586" evidence="2">
    <location>
        <begin position="350"/>
        <end position="433"/>
    </location>
</feature>
<dbReference type="OrthoDB" id="3863176at2"/>
<dbReference type="AlphaFoldDB" id="A0A073AVT0"/>
<dbReference type="Pfam" id="PF00144">
    <property type="entry name" value="Beta-lactamase"/>
    <property type="match status" value="1"/>
</dbReference>
<evidence type="ECO:0000259" key="1">
    <source>
        <dbReference type="Pfam" id="PF00144"/>
    </source>
</evidence>
<protein>
    <submittedName>
        <fullName evidence="3">Beta-lactamase</fullName>
    </submittedName>
</protein>
<organism evidence="3 4">
    <name type="scientific">Saccharopolyspora rectivirgula</name>
    <dbReference type="NCBI Taxonomy" id="28042"/>
    <lineage>
        <taxon>Bacteria</taxon>
        <taxon>Bacillati</taxon>
        <taxon>Actinomycetota</taxon>
        <taxon>Actinomycetes</taxon>
        <taxon>Pseudonocardiales</taxon>
        <taxon>Pseudonocardiaceae</taxon>
        <taxon>Saccharopolyspora</taxon>
    </lineage>
</organism>
<evidence type="ECO:0000313" key="4">
    <source>
        <dbReference type="Proteomes" id="UP000031419"/>
    </source>
</evidence>
<feature type="domain" description="Beta-lactamase-related" evidence="1">
    <location>
        <begin position="23"/>
        <end position="321"/>
    </location>
</feature>
<dbReference type="PANTHER" id="PTHR46825:SF7">
    <property type="entry name" value="D-ALANYL-D-ALANINE CARBOXYPEPTIDASE"/>
    <property type="match status" value="1"/>
</dbReference>
<keyword evidence="4" id="KW-1185">Reference proteome</keyword>
<accession>A0A073AVT0</accession>
<proteinExistence type="predicted"/>
<gene>
    <name evidence="3" type="ORF">GU90_18640</name>
</gene>
<dbReference type="PANTHER" id="PTHR46825">
    <property type="entry name" value="D-ALANYL-D-ALANINE-CARBOXYPEPTIDASE/ENDOPEPTIDASE AMPH"/>
    <property type="match status" value="1"/>
</dbReference>
<evidence type="ECO:0000259" key="2">
    <source>
        <dbReference type="Pfam" id="PF24491"/>
    </source>
</evidence>
<sequence>METSLLPATQRALLRRLAIEQSNNRVPSLIAGLVRDGNIIWVDSRGQVSGEPSTPDTQYRVGSITKSFVAVLVMRLRDEGKLDLADPLDKHLPGTAIGNRSIGELLSHSSGLTAEPAGEWWERTPGVAAETLLSRIDREAVRPNPRHVFHYSNVGFGVLGELVARLRGRPWDEVLQQEILDPLGMRRTTVSPVAPHATGLAVHPWADVVLPEPAEDARAMAPAGQLWSTFNDMARWVRFIGGDTGDVLHPDTMAEMRAPGAVDDGNVWRMGYGLGLQLLRHQGRRLAGHTGSMPGFLATIWADPAENTGVIFMANTTAGVSGTFATDLLDILEEHEPRIPAPWEPQKDVDMGLLELTGQWYWGPTPYVLRLLPDGWLDLTPWQGKGRASRFRPNGDGTWTGLDGYYAGEKLEVGRAADGTPTHLNLNTFIFTRTPYAENAPVPGGVEGWRPAH</sequence>
<dbReference type="Gene3D" id="3.40.710.10">
    <property type="entry name" value="DD-peptidase/beta-lactamase superfamily"/>
    <property type="match status" value="1"/>
</dbReference>
<dbReference type="SUPFAM" id="SSF56601">
    <property type="entry name" value="beta-lactamase/transpeptidase-like"/>
    <property type="match status" value="1"/>
</dbReference>
<dbReference type="Pfam" id="PF24491">
    <property type="entry name" value="DUF7586"/>
    <property type="match status" value="1"/>
</dbReference>
<dbReference type="InterPro" id="IPR001466">
    <property type="entry name" value="Beta-lactam-related"/>
</dbReference>
<dbReference type="InterPro" id="IPR050491">
    <property type="entry name" value="AmpC-like"/>
</dbReference>